<name>A0ABS3XWL9_9ACTN</name>
<dbReference type="InterPro" id="IPR018929">
    <property type="entry name" value="DUF2510"/>
</dbReference>
<keyword evidence="2" id="KW-0812">Transmembrane</keyword>
<keyword evidence="5" id="KW-1185">Reference proteome</keyword>
<keyword evidence="2" id="KW-1133">Transmembrane helix</keyword>
<accession>A0ABS3XWL9</accession>
<comment type="caution">
    <text evidence="4">The sequence shown here is derived from an EMBL/GenBank/DDBJ whole genome shotgun (WGS) entry which is preliminary data.</text>
</comment>
<evidence type="ECO:0000259" key="3">
    <source>
        <dbReference type="Pfam" id="PF10708"/>
    </source>
</evidence>
<evidence type="ECO:0000313" key="5">
    <source>
        <dbReference type="Proteomes" id="UP000721954"/>
    </source>
</evidence>
<evidence type="ECO:0000256" key="2">
    <source>
        <dbReference type="SAM" id="Phobius"/>
    </source>
</evidence>
<feature type="region of interest" description="Disordered" evidence="1">
    <location>
        <begin position="1"/>
        <end position="48"/>
    </location>
</feature>
<dbReference type="Proteomes" id="UP000721954">
    <property type="component" value="Unassembled WGS sequence"/>
</dbReference>
<organism evidence="4 5">
    <name type="scientific">Streptomyces smyrnaeus</name>
    <dbReference type="NCBI Taxonomy" id="1387713"/>
    <lineage>
        <taxon>Bacteria</taxon>
        <taxon>Bacillati</taxon>
        <taxon>Actinomycetota</taxon>
        <taxon>Actinomycetes</taxon>
        <taxon>Kitasatosporales</taxon>
        <taxon>Streptomycetaceae</taxon>
        <taxon>Streptomyces</taxon>
    </lineage>
</organism>
<gene>
    <name evidence="4" type="ORF">JW613_16050</name>
</gene>
<sequence length="302" mass="31723">MSMTTPPGWYPDPGQTPQLPPQERWWDGSTWTSHTRPGTGVAAPLPGRGGGAAGRGPLVAGIVGSIVLAAALAVGGVLLLGGSDGSDDKEPEAASSSSSKPSESPEAEKPGPDDDKPAPHISPGEVVSIPRFGVGMTVPQGWELKNPDSSFLSYRGSYPCPKPQSTPCVRGGAALHRFPGVWGKDSLKQIAEAEVAKNAKESYGKKAYGGITSHKVTESGEVTVAGRPGYRIRWRVENKLEPDADVEAVVFRSPHDRQDILVMWSSVDVSDGGPSAADLDELRKGLVKTELGRQDDGNTEAV</sequence>
<evidence type="ECO:0000313" key="4">
    <source>
        <dbReference type="EMBL" id="MBO8199800.1"/>
    </source>
</evidence>
<feature type="compositionally biased region" description="Basic and acidic residues" evidence="1">
    <location>
        <begin position="106"/>
        <end position="118"/>
    </location>
</feature>
<keyword evidence="2" id="KW-0472">Membrane</keyword>
<feature type="domain" description="DUF2510" evidence="3">
    <location>
        <begin position="7"/>
        <end position="40"/>
    </location>
</feature>
<dbReference type="Pfam" id="PF10708">
    <property type="entry name" value="DUF2510"/>
    <property type="match status" value="1"/>
</dbReference>
<protein>
    <submittedName>
        <fullName evidence="4">DUF2510 domain-containing protein</fullName>
    </submittedName>
</protein>
<dbReference type="EMBL" id="JAFFZM010000009">
    <property type="protein sequence ID" value="MBO8199800.1"/>
    <property type="molecule type" value="Genomic_DNA"/>
</dbReference>
<feature type="transmembrane region" description="Helical" evidence="2">
    <location>
        <begin position="58"/>
        <end position="80"/>
    </location>
</feature>
<proteinExistence type="predicted"/>
<reference evidence="4 5" key="1">
    <citation type="submission" date="2021-02" db="EMBL/GenBank/DDBJ databases">
        <title>Streptomyces spirodelae sp. nov., isolated from duckweed.</title>
        <authorList>
            <person name="Saimee Y."/>
            <person name="Duangmal K."/>
        </authorList>
    </citation>
    <scope>NUCLEOTIDE SEQUENCE [LARGE SCALE GENOMIC DNA]</scope>
    <source>
        <strain evidence="4 5">DSM 42105</strain>
    </source>
</reference>
<evidence type="ECO:0000256" key="1">
    <source>
        <dbReference type="SAM" id="MobiDB-lite"/>
    </source>
</evidence>
<feature type="compositionally biased region" description="Low complexity" evidence="1">
    <location>
        <begin position="93"/>
        <end position="104"/>
    </location>
</feature>
<feature type="region of interest" description="Disordered" evidence="1">
    <location>
        <begin position="84"/>
        <end position="126"/>
    </location>
</feature>